<keyword evidence="2" id="KW-1185">Reference proteome</keyword>
<organism evidence="1 2">
    <name type="scientific">Streptomyces varsoviensis</name>
    <dbReference type="NCBI Taxonomy" id="67373"/>
    <lineage>
        <taxon>Bacteria</taxon>
        <taxon>Bacillati</taxon>
        <taxon>Actinomycetota</taxon>
        <taxon>Actinomycetes</taxon>
        <taxon>Kitasatosporales</taxon>
        <taxon>Streptomycetaceae</taxon>
        <taxon>Streptomyces</taxon>
    </lineage>
</organism>
<sequence>CWQLPIQQRERLPTSRADDLKAVASAFARLARPGDTALFLPSYERRVALAYPRDFAGVRDATLLRSGAATGTLYGTDAAAPGLRARLAGLDRVWVVSGPGAGRERARTAVLDSLFTRKSVVRVRGGSVALYVRR</sequence>
<protein>
    <submittedName>
        <fullName evidence="1">Uncharacterized protein</fullName>
    </submittedName>
</protein>
<comment type="caution">
    <text evidence="1">The sequence shown here is derived from an EMBL/GenBank/DDBJ whole genome shotgun (WGS) entry which is preliminary data.</text>
</comment>
<proteinExistence type="predicted"/>
<feature type="non-terminal residue" evidence="1">
    <location>
        <position position="1"/>
    </location>
</feature>
<evidence type="ECO:0000313" key="1">
    <source>
        <dbReference type="EMBL" id="KOG87568.1"/>
    </source>
</evidence>
<gene>
    <name evidence="1" type="ORF">ADK38_24705</name>
</gene>
<evidence type="ECO:0000313" key="2">
    <source>
        <dbReference type="Proteomes" id="UP000037020"/>
    </source>
</evidence>
<name>A0ABR5J2F6_9ACTN</name>
<dbReference type="Proteomes" id="UP000037020">
    <property type="component" value="Unassembled WGS sequence"/>
</dbReference>
<dbReference type="EMBL" id="LGUT01002158">
    <property type="protein sequence ID" value="KOG87568.1"/>
    <property type="molecule type" value="Genomic_DNA"/>
</dbReference>
<accession>A0ABR5J2F6</accession>
<reference evidence="1 2" key="1">
    <citation type="submission" date="2015-07" db="EMBL/GenBank/DDBJ databases">
        <authorList>
            <person name="Ju K.-S."/>
            <person name="Doroghazi J.R."/>
            <person name="Metcalf W.W."/>
        </authorList>
    </citation>
    <scope>NUCLEOTIDE SEQUENCE [LARGE SCALE GENOMIC DNA]</scope>
    <source>
        <strain evidence="1 2">NRRL B-3589</strain>
    </source>
</reference>